<name>A0ABS9EQG0_9BACT</name>
<proteinExistence type="predicted"/>
<reference evidence="1 2" key="1">
    <citation type="submission" date="2022-01" db="EMBL/GenBank/DDBJ databases">
        <title>Dethiosulfovibrio faecalis sp. nov., a novel proteolytic, non-sulfur-reducing bacterium isolated from a marine aquaculture solid waste bioreactor.</title>
        <authorList>
            <person name="Grabowski S."/>
            <person name="Apolinario E."/>
            <person name="Schneider N."/>
            <person name="Marshall C.W."/>
            <person name="Sowers K.R."/>
        </authorList>
    </citation>
    <scope>NUCLEOTIDE SEQUENCE [LARGE SCALE GENOMIC DNA]</scope>
    <source>
        <strain evidence="1 2">DSM 12537</strain>
    </source>
</reference>
<organism evidence="1 2">
    <name type="scientific">Dethiosulfovibrio marinus</name>
    <dbReference type="NCBI Taxonomy" id="133532"/>
    <lineage>
        <taxon>Bacteria</taxon>
        <taxon>Thermotogati</taxon>
        <taxon>Synergistota</taxon>
        <taxon>Synergistia</taxon>
        <taxon>Synergistales</taxon>
        <taxon>Dethiosulfovibrionaceae</taxon>
        <taxon>Dethiosulfovibrio</taxon>
    </lineage>
</organism>
<dbReference type="EMBL" id="JAKGUD010000015">
    <property type="protein sequence ID" value="MCF4143400.1"/>
    <property type="molecule type" value="Genomic_DNA"/>
</dbReference>
<evidence type="ECO:0008006" key="3">
    <source>
        <dbReference type="Google" id="ProtNLM"/>
    </source>
</evidence>
<dbReference type="RefSeq" id="WP_236100102.1">
    <property type="nucleotide sequence ID" value="NZ_JAKGUD010000015.1"/>
</dbReference>
<protein>
    <recommendedName>
        <fullName evidence="3">DUF3352 domain-containing protein</fullName>
    </recommendedName>
</protein>
<comment type="caution">
    <text evidence="1">The sequence shown here is derived from an EMBL/GenBank/DDBJ whole genome shotgun (WGS) entry which is preliminary data.</text>
</comment>
<evidence type="ECO:0000313" key="2">
    <source>
        <dbReference type="Proteomes" id="UP001200430"/>
    </source>
</evidence>
<gene>
    <name evidence="1" type="ORF">L2W38_11315</name>
</gene>
<evidence type="ECO:0000313" key="1">
    <source>
        <dbReference type="EMBL" id="MCF4143400.1"/>
    </source>
</evidence>
<keyword evidence="2" id="KW-1185">Reference proteome</keyword>
<accession>A0ABS9EQG0</accession>
<sequence>MRKSILWIGIALSLSVGVVLSFLAGSALDPGVFLCLDEGGFVELHVERSDVAAAWLSEFDITTGGSGFESLLKGHEGVLGRGAFRVSLSGVGIDRSSFHGAVEIADTSRVESVLFSLIPWAEGRGIAVRSLDVTLPENLKPIFSLEGQAGNVSLALWRGGEGSVVLIAEDPYRLATMVCERRDASNRKTEGDDWLRVQIPTNLVVLSGNLSSDERISLEWGLSLDDEKATLSCWSDWADVLLSQERRDELAVMEPVPLHGEGKMAGLMSWTGSFGDMTSKLGGEVREELGPLLGDARFIGLDENDLLDILDGRVSLSLGVDAGGLLGDFPGFCLLLEGISNGLGKRLVDMARPLPLPFGIRRLDLPGWKDGLALDIPVTAVMAYGDDGLAMGLMRPDSLNDSPDVPESLAEAAGKASPHVLALDLRALSNMMDIYRDLARLSGMGSVREITEDVGFLIAPWERLVMEPDGLDRATFFLFRRTYR</sequence>
<dbReference type="Proteomes" id="UP001200430">
    <property type="component" value="Unassembled WGS sequence"/>
</dbReference>